<dbReference type="InterPro" id="IPR016032">
    <property type="entry name" value="Sig_transdc_resp-reg_C-effctor"/>
</dbReference>
<proteinExistence type="predicted"/>
<evidence type="ECO:0000256" key="3">
    <source>
        <dbReference type="PROSITE-ProRule" id="PRU01091"/>
    </source>
</evidence>
<comment type="caution">
    <text evidence="5">The sequence shown here is derived from an EMBL/GenBank/DDBJ whole genome shotgun (WGS) entry which is preliminary data.</text>
</comment>
<dbReference type="PROSITE" id="PS51755">
    <property type="entry name" value="OMPR_PHOB"/>
    <property type="match status" value="1"/>
</dbReference>
<feature type="domain" description="OmpR/PhoB-type" evidence="4">
    <location>
        <begin position="5"/>
        <end position="103"/>
    </location>
</feature>
<protein>
    <recommendedName>
        <fullName evidence="4">OmpR/PhoB-type domain-containing protein</fullName>
    </recommendedName>
</protein>
<dbReference type="InterPro" id="IPR019734">
    <property type="entry name" value="TPR_rpt"/>
</dbReference>
<keyword evidence="2" id="KW-0802">TPR repeat</keyword>
<organism evidence="5 6">
    <name type="scientific">Paraferrimonas sedimenticola</name>
    <dbReference type="NCBI Taxonomy" id="375674"/>
    <lineage>
        <taxon>Bacteria</taxon>
        <taxon>Pseudomonadati</taxon>
        <taxon>Pseudomonadota</taxon>
        <taxon>Gammaproteobacteria</taxon>
        <taxon>Alteromonadales</taxon>
        <taxon>Ferrimonadaceae</taxon>
        <taxon>Paraferrimonas</taxon>
    </lineage>
</organism>
<dbReference type="Pfam" id="PF00486">
    <property type="entry name" value="Trans_reg_C"/>
    <property type="match status" value="1"/>
</dbReference>
<dbReference type="GO" id="GO:0006355">
    <property type="term" value="P:regulation of DNA-templated transcription"/>
    <property type="evidence" value="ECO:0007669"/>
    <property type="project" value="InterPro"/>
</dbReference>
<gene>
    <name evidence="5" type="ORF">GCM10007895_07270</name>
</gene>
<evidence type="ECO:0000313" key="6">
    <source>
        <dbReference type="Proteomes" id="UP001161422"/>
    </source>
</evidence>
<feature type="repeat" description="TPR" evidence="2">
    <location>
        <begin position="570"/>
        <end position="603"/>
    </location>
</feature>
<dbReference type="Gene3D" id="1.10.10.10">
    <property type="entry name" value="Winged helix-like DNA-binding domain superfamily/Winged helix DNA-binding domain"/>
    <property type="match status" value="1"/>
</dbReference>
<dbReference type="PANTHER" id="PTHR12558">
    <property type="entry name" value="CELL DIVISION CYCLE 16,23,27"/>
    <property type="match status" value="1"/>
</dbReference>
<dbReference type="EMBL" id="BSNC01000002">
    <property type="protein sequence ID" value="GLP95421.1"/>
    <property type="molecule type" value="Genomic_DNA"/>
</dbReference>
<dbReference type="AlphaFoldDB" id="A0AA37RUJ6"/>
<dbReference type="PROSITE" id="PS50005">
    <property type="entry name" value="TPR"/>
    <property type="match status" value="1"/>
</dbReference>
<dbReference type="InterPro" id="IPR001867">
    <property type="entry name" value="OmpR/PhoB-type_DNA-bd"/>
</dbReference>
<name>A0AA37RUJ6_9GAMM</name>
<accession>A0AA37RUJ6</accession>
<evidence type="ECO:0000259" key="4">
    <source>
        <dbReference type="PROSITE" id="PS51755"/>
    </source>
</evidence>
<dbReference type="InterPro" id="IPR011990">
    <property type="entry name" value="TPR-like_helical_dom_sf"/>
</dbReference>
<dbReference type="CDD" id="cd00383">
    <property type="entry name" value="trans_reg_C"/>
    <property type="match status" value="1"/>
</dbReference>
<dbReference type="GO" id="GO:0000160">
    <property type="term" value="P:phosphorelay signal transduction system"/>
    <property type="evidence" value="ECO:0007669"/>
    <property type="project" value="InterPro"/>
</dbReference>
<feature type="DNA-binding region" description="OmpR/PhoB-type" evidence="3">
    <location>
        <begin position="5"/>
        <end position="103"/>
    </location>
</feature>
<dbReference type="SUPFAM" id="SSF48452">
    <property type="entry name" value="TPR-like"/>
    <property type="match status" value="2"/>
</dbReference>
<keyword evidence="6" id="KW-1185">Reference proteome</keyword>
<dbReference type="InterPro" id="IPR036388">
    <property type="entry name" value="WH-like_DNA-bd_sf"/>
</dbReference>
<dbReference type="SUPFAM" id="SSF46894">
    <property type="entry name" value="C-terminal effector domain of the bipartite response regulators"/>
    <property type="match status" value="1"/>
</dbReference>
<evidence type="ECO:0000256" key="2">
    <source>
        <dbReference type="PROSITE-ProRule" id="PRU00339"/>
    </source>
</evidence>
<dbReference type="Pfam" id="PF13432">
    <property type="entry name" value="TPR_16"/>
    <property type="match status" value="1"/>
</dbReference>
<evidence type="ECO:0000313" key="5">
    <source>
        <dbReference type="EMBL" id="GLP95421.1"/>
    </source>
</evidence>
<keyword evidence="1 3" id="KW-0238">DNA-binding</keyword>
<reference evidence="5" key="1">
    <citation type="journal article" date="2014" name="Int. J. Syst. Evol. Microbiol.">
        <title>Complete genome sequence of Corynebacterium casei LMG S-19264T (=DSM 44701T), isolated from a smear-ripened cheese.</title>
        <authorList>
            <consortium name="US DOE Joint Genome Institute (JGI-PGF)"/>
            <person name="Walter F."/>
            <person name="Albersmeier A."/>
            <person name="Kalinowski J."/>
            <person name="Ruckert C."/>
        </authorList>
    </citation>
    <scope>NUCLEOTIDE SEQUENCE</scope>
    <source>
        <strain evidence="5">NBRC 101628</strain>
    </source>
</reference>
<dbReference type="Gene3D" id="1.25.40.10">
    <property type="entry name" value="Tetratricopeptide repeat domain"/>
    <property type="match status" value="2"/>
</dbReference>
<dbReference type="RefSeq" id="WP_095506738.1">
    <property type="nucleotide sequence ID" value="NZ_BSNC01000002.1"/>
</dbReference>
<dbReference type="Proteomes" id="UP001161422">
    <property type="component" value="Unassembled WGS sequence"/>
</dbReference>
<dbReference type="PANTHER" id="PTHR12558:SF13">
    <property type="entry name" value="CELL DIVISION CYCLE PROTEIN 27 HOMOLOG"/>
    <property type="match status" value="1"/>
</dbReference>
<evidence type="ECO:0000256" key="1">
    <source>
        <dbReference type="ARBA" id="ARBA00023125"/>
    </source>
</evidence>
<sequence>MGDQSIIFNVGEWLVDSERSLIQRDEETVHLEPKVMAVLVFLAQHANRVVSREQLLDAVWQRKYASDDGLTRAISVLRKQLHDDGKQHHFIKTIPKKGYMLELAENPFALEQPSAPLTTQHRRWWPFVLGAGVASAALLSGALWWQSIEAQPATGDKPIALIVESFNGMDNGDQSQTIANVLGEQVLTQLSQLRGMRVPVLIANSNSRDQVDPDQQFAINGSVTLNNDTIQINVRFVKQDSGAVIWSQGFESDESQWPQLVNTVSRTIARFIQVSSESQKDMASLSVQEVQVLALLNQARSTRRAVDSDPVLSLISAAELLQQARVTYPDRGEILSELAISYFRLASYESSYQLPNLGEIYQQAKVEDGESASFQFLQALHYRRLGQYELALESFNVALAMRGSDPEIRVILGNMLRSQGRFEEALSQYQNATDSNISYPLANFQQARLRSQLGQNGDAVRQLEYLVSMLPHYDIGRQLLTRLYFWKGRFDQSISLIQKADEFEPWRYLMADSQFALNLPEMAVETYSADLSYESAEANYYRRAITLLIQGRYHDAVGVAEMYASLNNSFDAQYMLGRVQMLSGDFSGASRSLQHALQIAPQQQPYQLGRRLDALADLAWSEYQLGNDALAQTHANKVLERIEGFNRVGVSGFGVVDVIAHTVNGDLDKAHAAFSEALAEGWLSWHDVNYGGPHPALLQLEASPRYPQWMAYIQESLSQQRKRLQLQGLVQN</sequence>
<dbReference type="SMART" id="SM00862">
    <property type="entry name" value="Trans_reg_C"/>
    <property type="match status" value="1"/>
</dbReference>
<reference evidence="5" key="2">
    <citation type="submission" date="2023-01" db="EMBL/GenBank/DDBJ databases">
        <title>Draft genome sequence of Paraferrimonas sedimenticola strain NBRC 101628.</title>
        <authorList>
            <person name="Sun Q."/>
            <person name="Mori K."/>
        </authorList>
    </citation>
    <scope>NUCLEOTIDE SEQUENCE</scope>
    <source>
        <strain evidence="5">NBRC 101628</strain>
    </source>
</reference>
<dbReference type="GO" id="GO:0003677">
    <property type="term" value="F:DNA binding"/>
    <property type="evidence" value="ECO:0007669"/>
    <property type="project" value="UniProtKB-UniRule"/>
</dbReference>
<dbReference type="SMART" id="SM00028">
    <property type="entry name" value="TPR"/>
    <property type="match status" value="4"/>
</dbReference>